<evidence type="ECO:0000256" key="5">
    <source>
        <dbReference type="ARBA" id="ARBA00022989"/>
    </source>
</evidence>
<comment type="subcellular location">
    <subcellularLocation>
        <location evidence="1 7">Cell membrane</location>
        <topology evidence="1 7">Multi-pass membrane protein</topology>
    </subcellularLocation>
</comment>
<dbReference type="SUPFAM" id="SSF161098">
    <property type="entry name" value="MetI-like"/>
    <property type="match status" value="1"/>
</dbReference>
<dbReference type="Gene3D" id="1.10.3720.10">
    <property type="entry name" value="MetI-like"/>
    <property type="match status" value="1"/>
</dbReference>
<evidence type="ECO:0000256" key="3">
    <source>
        <dbReference type="ARBA" id="ARBA00022475"/>
    </source>
</evidence>
<dbReference type="CDD" id="cd06261">
    <property type="entry name" value="TM_PBP2"/>
    <property type="match status" value="1"/>
</dbReference>
<keyword evidence="5 7" id="KW-1133">Transmembrane helix</keyword>
<dbReference type="InterPro" id="IPR035906">
    <property type="entry name" value="MetI-like_sf"/>
</dbReference>
<evidence type="ECO:0000256" key="1">
    <source>
        <dbReference type="ARBA" id="ARBA00004651"/>
    </source>
</evidence>
<feature type="transmembrane region" description="Helical" evidence="7">
    <location>
        <begin position="295"/>
        <end position="318"/>
    </location>
</feature>
<organism evidence="9">
    <name type="scientific">Magnetospirillum gryphiswaldense</name>
    <dbReference type="NCBI Taxonomy" id="55518"/>
    <lineage>
        <taxon>Bacteria</taxon>
        <taxon>Pseudomonadati</taxon>
        <taxon>Pseudomonadota</taxon>
        <taxon>Alphaproteobacteria</taxon>
        <taxon>Rhodospirillales</taxon>
        <taxon>Rhodospirillaceae</taxon>
        <taxon>Magnetospirillum</taxon>
    </lineage>
</organism>
<keyword evidence="3" id="KW-1003">Cell membrane</keyword>
<name>A4TZV6_9PROT</name>
<proteinExistence type="inferred from homology"/>
<evidence type="ECO:0000256" key="4">
    <source>
        <dbReference type="ARBA" id="ARBA00022692"/>
    </source>
</evidence>
<dbReference type="GO" id="GO:0055085">
    <property type="term" value="P:transmembrane transport"/>
    <property type="evidence" value="ECO:0007669"/>
    <property type="project" value="InterPro"/>
</dbReference>
<keyword evidence="4 7" id="KW-0812">Transmembrane</keyword>
<keyword evidence="6 7" id="KW-0472">Membrane</keyword>
<accession>A4TZV6</accession>
<evidence type="ECO:0000313" key="9">
    <source>
        <dbReference type="EMBL" id="CAM76163.1"/>
    </source>
</evidence>
<feature type="transmembrane region" description="Helical" evidence="7">
    <location>
        <begin position="249"/>
        <end position="275"/>
    </location>
</feature>
<sequence length="328" mass="34452">MDRTLAVAAMSIWLLGRLAQAAMVLAVMSVVVHGLMGLMPGDPIDLMIASDPNLTAADAIRLKALYGLDQPWGQRYLAWAGQVVQGELGYSRLFAQPVLAVIGPALVNSLTLMLSALALSLLLAVPLGMVAALRPGSAVDHAINAFAFASASLPTFWLGLMLMLVFAVSLGWLPAGGMQSLGGDGGRVIDSLRHMALPVATLAIAGLGQYARHTRAAMLAEAGQDYIRTARAKGCGPARIALKHQWRNALLPLVTLLGLEFGSLFSGALITETVFGWPGMGKLINDAVMGNDFNLALTALMLATAMTLAGSLLADMAMARLDPRISLR</sequence>
<comment type="similarity">
    <text evidence="7">Belongs to the binding-protein-dependent transport system permease family.</text>
</comment>
<dbReference type="AlphaFoldDB" id="A4TZV6"/>
<feature type="transmembrane region" description="Helical" evidence="7">
    <location>
        <begin position="145"/>
        <end position="172"/>
    </location>
</feature>
<dbReference type="PANTHER" id="PTHR43163:SF3">
    <property type="entry name" value="PEPTIDE ABC TRANSPORTER PERMEASE PROTEIN"/>
    <property type="match status" value="1"/>
</dbReference>
<keyword evidence="2 7" id="KW-0813">Transport</keyword>
<feature type="transmembrane region" description="Helical" evidence="7">
    <location>
        <begin position="192"/>
        <end position="211"/>
    </location>
</feature>
<evidence type="ECO:0000256" key="7">
    <source>
        <dbReference type="RuleBase" id="RU363032"/>
    </source>
</evidence>
<reference evidence="9" key="1">
    <citation type="journal article" date="2007" name="J. Bacteriol.">
        <title>Comparative genome analysis of four magnetotactic bacteria reveals a complex set of group-specific genes implicated in magnetosome biomineralization and function.</title>
        <authorList>
            <person name="Richter M."/>
            <person name="Kube M."/>
            <person name="Bazylinski D.A."/>
            <person name="Lombardot T."/>
            <person name="Gloeckner F.O."/>
            <person name="Reinhardt R."/>
            <person name="Schueler D."/>
        </authorList>
    </citation>
    <scope>NUCLEOTIDE SEQUENCE</scope>
    <source>
        <strain evidence="9">MSR-1</strain>
    </source>
</reference>
<dbReference type="PROSITE" id="PS50928">
    <property type="entry name" value="ABC_TM1"/>
    <property type="match status" value="1"/>
</dbReference>
<feature type="transmembrane region" description="Helical" evidence="7">
    <location>
        <begin position="112"/>
        <end position="133"/>
    </location>
</feature>
<evidence type="ECO:0000256" key="6">
    <source>
        <dbReference type="ARBA" id="ARBA00023136"/>
    </source>
</evidence>
<evidence type="ECO:0000259" key="8">
    <source>
        <dbReference type="PROSITE" id="PS50928"/>
    </source>
</evidence>
<gene>
    <name evidence="9" type="primary">appB</name>
    <name evidence="9" type="ORF">MGR_1435</name>
</gene>
<feature type="domain" description="ABC transmembrane type-1" evidence="8">
    <location>
        <begin position="106"/>
        <end position="314"/>
    </location>
</feature>
<dbReference type="PANTHER" id="PTHR43163">
    <property type="entry name" value="DIPEPTIDE TRANSPORT SYSTEM PERMEASE PROTEIN DPPB-RELATED"/>
    <property type="match status" value="1"/>
</dbReference>
<dbReference type="InterPro" id="IPR000515">
    <property type="entry name" value="MetI-like"/>
</dbReference>
<protein>
    <submittedName>
        <fullName evidence="9">Oligopeptide transport system permease protein</fullName>
    </submittedName>
</protein>
<dbReference type="GO" id="GO:0005886">
    <property type="term" value="C:plasma membrane"/>
    <property type="evidence" value="ECO:0007669"/>
    <property type="project" value="UniProtKB-SubCell"/>
</dbReference>
<evidence type="ECO:0000256" key="2">
    <source>
        <dbReference type="ARBA" id="ARBA00022448"/>
    </source>
</evidence>
<dbReference type="EMBL" id="CU459003">
    <property type="protein sequence ID" value="CAM76163.1"/>
    <property type="molecule type" value="Genomic_DNA"/>
</dbReference>
<dbReference type="Pfam" id="PF00528">
    <property type="entry name" value="BPD_transp_1"/>
    <property type="match status" value="1"/>
</dbReference>